<comment type="caution">
    <text evidence="1">The sequence shown here is derived from an EMBL/GenBank/DDBJ whole genome shotgun (WGS) entry which is preliminary data.</text>
</comment>
<sequence length="69" mass="8356">MVNQVKYTSLKDIHNHEVVNLIQLPHIIYSEHVFHKQNIYNTIYNLYQNNKNERPDSLLFLDILFEKIT</sequence>
<proteinExistence type="predicted"/>
<gene>
    <name evidence="1" type="ORF">RhiirC2_798198</name>
</gene>
<organism evidence="1 2">
    <name type="scientific">Rhizophagus irregularis</name>
    <dbReference type="NCBI Taxonomy" id="588596"/>
    <lineage>
        <taxon>Eukaryota</taxon>
        <taxon>Fungi</taxon>
        <taxon>Fungi incertae sedis</taxon>
        <taxon>Mucoromycota</taxon>
        <taxon>Glomeromycotina</taxon>
        <taxon>Glomeromycetes</taxon>
        <taxon>Glomerales</taxon>
        <taxon>Glomeraceae</taxon>
        <taxon>Rhizophagus</taxon>
    </lineage>
</organism>
<protein>
    <submittedName>
        <fullName evidence="1">Uncharacterized protein</fullName>
    </submittedName>
</protein>
<evidence type="ECO:0000313" key="1">
    <source>
        <dbReference type="EMBL" id="PKK57345.1"/>
    </source>
</evidence>
<dbReference type="AlphaFoldDB" id="A0A2N1M6T2"/>
<dbReference type="Proteomes" id="UP000233469">
    <property type="component" value="Unassembled WGS sequence"/>
</dbReference>
<evidence type="ECO:0000313" key="2">
    <source>
        <dbReference type="Proteomes" id="UP000233469"/>
    </source>
</evidence>
<accession>A0A2N1M6T2</accession>
<dbReference type="EMBL" id="LLXL01004480">
    <property type="protein sequence ID" value="PKK57345.1"/>
    <property type="molecule type" value="Genomic_DNA"/>
</dbReference>
<name>A0A2N1M6T2_9GLOM</name>
<reference evidence="1 2" key="1">
    <citation type="submission" date="2016-04" db="EMBL/GenBank/DDBJ databases">
        <title>Genome analyses suggest a sexual origin of heterokaryosis in a supposedly ancient asexual fungus.</title>
        <authorList>
            <person name="Ropars J."/>
            <person name="Sedzielewska K."/>
            <person name="Noel J."/>
            <person name="Charron P."/>
            <person name="Farinelli L."/>
            <person name="Marton T."/>
            <person name="Kruger M."/>
            <person name="Pelin A."/>
            <person name="Brachmann A."/>
            <person name="Corradi N."/>
        </authorList>
    </citation>
    <scope>NUCLEOTIDE SEQUENCE [LARGE SCALE GENOMIC DNA]</scope>
    <source>
        <strain evidence="1 2">C2</strain>
    </source>
</reference>
<reference evidence="1 2" key="2">
    <citation type="submission" date="2017-10" db="EMBL/GenBank/DDBJ databases">
        <title>Extensive intraspecific genome diversity in a model arbuscular mycorrhizal fungus.</title>
        <authorList>
            <person name="Chen E.C.H."/>
            <person name="Morin E."/>
            <person name="Baudet D."/>
            <person name="Noel J."/>
            <person name="Ndikumana S."/>
            <person name="Charron P."/>
            <person name="St-Onge C."/>
            <person name="Giorgi J."/>
            <person name="Grigoriev I.V."/>
            <person name="Roux C."/>
            <person name="Martin F.M."/>
            <person name="Corradi N."/>
        </authorList>
    </citation>
    <scope>NUCLEOTIDE SEQUENCE [LARGE SCALE GENOMIC DNA]</scope>
    <source>
        <strain evidence="1 2">C2</strain>
    </source>
</reference>